<keyword evidence="7" id="KW-1185">Reference proteome</keyword>
<evidence type="ECO:0000313" key="7">
    <source>
        <dbReference type="Proteomes" id="UP001356704"/>
    </source>
</evidence>
<organism evidence="6 7">
    <name type="scientific">Winogradskyella poriferorum</name>
    <dbReference type="NCBI Taxonomy" id="307627"/>
    <lineage>
        <taxon>Bacteria</taxon>
        <taxon>Pseudomonadati</taxon>
        <taxon>Bacteroidota</taxon>
        <taxon>Flavobacteriia</taxon>
        <taxon>Flavobacteriales</taxon>
        <taxon>Flavobacteriaceae</taxon>
        <taxon>Winogradskyella</taxon>
    </lineage>
</organism>
<dbReference type="InterPro" id="IPR027417">
    <property type="entry name" value="P-loop_NTPase"/>
</dbReference>
<evidence type="ECO:0000313" key="6">
    <source>
        <dbReference type="EMBL" id="MEF3078078.1"/>
    </source>
</evidence>
<sequence length="591" mass="67657">MMKNPNTFYKAQLQIHQQTAKDLYKKMGLYSVLRLTVFLLAGFGIYLTYQNWQVAAIIAVVGIAVFLFLLSRHTDLKSKRELHKRLATINEDEIKIASGDFYDRADGKVFQNPAHAYSLDIDLFGRGSFFQYINRTTINEGTQSLVNCLLANDITNIEARQNAIKELADEPQWRQYYSGVAQGVKVEHSAKSIIEWLKDYKPFLNATLYWLTIGFSVASVALLVLGFTEIIPIKYAGYWLLLGLAITGRFLKSINNVAQNTEKAKDTFRQYALLLKEIEQKEFKSELLQQQQQKIQSEGEKASQIFTKFSKALDALDNRNNFISAIFGNGYLLWDIRQTYRVEQWISKYAHKVEDWFEVVTFYDAYNTLGNYAYNHQDFTYPEITSENITIKAESLGHPLLNAEKRIDSDLELLQEQFFIVTGANMAGKSTFLRTVALHIVMANVGLPICAKTSKYKPIKLITSMRTTDSLTDDSSYFFSELTRLKFIVDTIAEDKNYFVILDEILKGTNSTDKAIGSRKFVEKLVGQKATGIIATHDLSLTEIETELEAVKNYYFDAEIKNDELFFDYKLKKGVCQNMNASFLLKKMEIV</sequence>
<evidence type="ECO:0000256" key="2">
    <source>
        <dbReference type="ARBA" id="ARBA00022840"/>
    </source>
</evidence>
<feature type="transmembrane region" description="Helical" evidence="4">
    <location>
        <begin position="208"/>
        <end position="227"/>
    </location>
</feature>
<feature type="domain" description="DNA mismatch repair proteins mutS family" evidence="5">
    <location>
        <begin position="416"/>
        <end position="589"/>
    </location>
</feature>
<name>A0ABU7W2G6_9FLAO</name>
<evidence type="ECO:0000256" key="1">
    <source>
        <dbReference type="ARBA" id="ARBA00022741"/>
    </source>
</evidence>
<keyword evidence="4" id="KW-1133">Transmembrane helix</keyword>
<evidence type="ECO:0000256" key="3">
    <source>
        <dbReference type="ARBA" id="ARBA00023125"/>
    </source>
</evidence>
<accession>A0ABU7W2G6</accession>
<proteinExistence type="predicted"/>
<dbReference type="SUPFAM" id="SSF52540">
    <property type="entry name" value="P-loop containing nucleoside triphosphate hydrolases"/>
    <property type="match status" value="1"/>
</dbReference>
<evidence type="ECO:0000259" key="5">
    <source>
        <dbReference type="SMART" id="SM00534"/>
    </source>
</evidence>
<dbReference type="InterPro" id="IPR045076">
    <property type="entry name" value="MutS"/>
</dbReference>
<dbReference type="EMBL" id="JAZHOU010000001">
    <property type="protein sequence ID" value="MEF3078078.1"/>
    <property type="molecule type" value="Genomic_DNA"/>
</dbReference>
<gene>
    <name evidence="6" type="ORF">V1468_03590</name>
</gene>
<keyword evidence="4" id="KW-0812">Transmembrane</keyword>
<keyword evidence="4" id="KW-0472">Membrane</keyword>
<dbReference type="Gene3D" id="3.40.50.300">
    <property type="entry name" value="P-loop containing nucleotide triphosphate hydrolases"/>
    <property type="match status" value="1"/>
</dbReference>
<dbReference type="InterPro" id="IPR000432">
    <property type="entry name" value="DNA_mismatch_repair_MutS_C"/>
</dbReference>
<feature type="transmembrane region" description="Helical" evidence="4">
    <location>
        <begin position="52"/>
        <end position="70"/>
    </location>
</feature>
<feature type="transmembrane region" description="Helical" evidence="4">
    <location>
        <begin position="27"/>
        <end position="46"/>
    </location>
</feature>
<dbReference type="PANTHER" id="PTHR11361:SF99">
    <property type="entry name" value="DNA MISMATCH REPAIR PROTEIN"/>
    <property type="match status" value="1"/>
</dbReference>
<comment type="caution">
    <text evidence="6">The sequence shown here is derived from an EMBL/GenBank/DDBJ whole genome shotgun (WGS) entry which is preliminary data.</text>
</comment>
<dbReference type="PANTHER" id="PTHR11361">
    <property type="entry name" value="DNA MISMATCH REPAIR PROTEIN MUTS FAMILY MEMBER"/>
    <property type="match status" value="1"/>
</dbReference>
<reference evidence="6 7" key="1">
    <citation type="submission" date="2024-02" db="EMBL/GenBank/DDBJ databases">
        <title>Winogradskyella poriferorum JCM 12885.</title>
        <authorList>
            <person name="Zhang D.-F."/>
            <person name="Fu Z.-Y."/>
        </authorList>
    </citation>
    <scope>NUCLEOTIDE SEQUENCE [LARGE SCALE GENOMIC DNA]</scope>
    <source>
        <strain evidence="6 7">JCM 12885</strain>
    </source>
</reference>
<dbReference type="Pfam" id="PF00488">
    <property type="entry name" value="MutS_V"/>
    <property type="match status" value="1"/>
</dbReference>
<evidence type="ECO:0000256" key="4">
    <source>
        <dbReference type="SAM" id="Phobius"/>
    </source>
</evidence>
<dbReference type="SMART" id="SM00534">
    <property type="entry name" value="MUTSac"/>
    <property type="match status" value="1"/>
</dbReference>
<protein>
    <submittedName>
        <fullName evidence="6">DNA mismatch repair protein MutS</fullName>
    </submittedName>
</protein>
<keyword evidence="3" id="KW-0238">DNA-binding</keyword>
<dbReference type="Proteomes" id="UP001356704">
    <property type="component" value="Unassembled WGS sequence"/>
</dbReference>
<keyword evidence="2" id="KW-0067">ATP-binding</keyword>
<keyword evidence="1" id="KW-0547">Nucleotide-binding</keyword>